<dbReference type="InterPro" id="IPR004864">
    <property type="entry name" value="LEA_2"/>
</dbReference>
<evidence type="ECO:0000259" key="6">
    <source>
        <dbReference type="Pfam" id="PF03168"/>
    </source>
</evidence>
<feature type="transmembrane region" description="Helical" evidence="5">
    <location>
        <begin position="45"/>
        <end position="67"/>
    </location>
</feature>
<gene>
    <name evidence="7" type="ORF">LITE_LOCUS35514</name>
</gene>
<dbReference type="PANTHER" id="PTHR31415:SF4">
    <property type="entry name" value="NDR1_HIN1-LIKE PROTEIN 3"/>
    <property type="match status" value="1"/>
</dbReference>
<evidence type="ECO:0000256" key="1">
    <source>
        <dbReference type="ARBA" id="ARBA00004167"/>
    </source>
</evidence>
<proteinExistence type="predicted"/>
<keyword evidence="4 5" id="KW-0472">Membrane</keyword>
<reference evidence="7" key="1">
    <citation type="submission" date="2022-08" db="EMBL/GenBank/DDBJ databases">
        <authorList>
            <person name="Gutierrez-Valencia J."/>
        </authorList>
    </citation>
    <scope>NUCLEOTIDE SEQUENCE</scope>
</reference>
<organism evidence="7 8">
    <name type="scientific">Linum tenue</name>
    <dbReference type="NCBI Taxonomy" id="586396"/>
    <lineage>
        <taxon>Eukaryota</taxon>
        <taxon>Viridiplantae</taxon>
        <taxon>Streptophyta</taxon>
        <taxon>Embryophyta</taxon>
        <taxon>Tracheophyta</taxon>
        <taxon>Spermatophyta</taxon>
        <taxon>Magnoliopsida</taxon>
        <taxon>eudicotyledons</taxon>
        <taxon>Gunneridae</taxon>
        <taxon>Pentapetalae</taxon>
        <taxon>rosids</taxon>
        <taxon>fabids</taxon>
        <taxon>Malpighiales</taxon>
        <taxon>Linaceae</taxon>
        <taxon>Linum</taxon>
    </lineage>
</organism>
<dbReference type="GO" id="GO:0009506">
    <property type="term" value="C:plasmodesma"/>
    <property type="evidence" value="ECO:0007669"/>
    <property type="project" value="TreeGrafter"/>
</dbReference>
<feature type="domain" description="Late embryogenesis abundant protein LEA-2 subgroup" evidence="6">
    <location>
        <begin position="103"/>
        <end position="192"/>
    </location>
</feature>
<dbReference type="GO" id="GO:0005886">
    <property type="term" value="C:plasma membrane"/>
    <property type="evidence" value="ECO:0007669"/>
    <property type="project" value="TreeGrafter"/>
</dbReference>
<keyword evidence="3 5" id="KW-1133">Transmembrane helix</keyword>
<dbReference type="AlphaFoldDB" id="A0AAV0NW46"/>
<dbReference type="Proteomes" id="UP001154282">
    <property type="component" value="Unassembled WGS sequence"/>
</dbReference>
<dbReference type="GO" id="GO:0098542">
    <property type="term" value="P:defense response to other organism"/>
    <property type="evidence" value="ECO:0007669"/>
    <property type="project" value="InterPro"/>
</dbReference>
<evidence type="ECO:0000256" key="2">
    <source>
        <dbReference type="ARBA" id="ARBA00022692"/>
    </source>
</evidence>
<evidence type="ECO:0000313" key="8">
    <source>
        <dbReference type="Proteomes" id="UP001154282"/>
    </source>
</evidence>
<dbReference type="PANTHER" id="PTHR31415">
    <property type="entry name" value="OS05G0367900 PROTEIN"/>
    <property type="match status" value="1"/>
</dbReference>
<comment type="subcellular location">
    <subcellularLocation>
        <location evidence="1">Membrane</location>
        <topology evidence="1">Single-pass membrane protein</topology>
    </subcellularLocation>
</comment>
<evidence type="ECO:0000256" key="3">
    <source>
        <dbReference type="ARBA" id="ARBA00022989"/>
    </source>
</evidence>
<dbReference type="Pfam" id="PF03168">
    <property type="entry name" value="LEA_2"/>
    <property type="match status" value="1"/>
</dbReference>
<evidence type="ECO:0000256" key="4">
    <source>
        <dbReference type="ARBA" id="ARBA00023136"/>
    </source>
</evidence>
<comment type="caution">
    <text evidence="7">The sequence shown here is derived from an EMBL/GenBank/DDBJ whole genome shotgun (WGS) entry which is preliminary data.</text>
</comment>
<accession>A0AAV0NW46</accession>
<protein>
    <recommendedName>
        <fullName evidence="6">Late embryogenesis abundant protein LEA-2 subgroup domain-containing protein</fullName>
    </recommendedName>
</protein>
<name>A0AAV0NW46_9ROSI</name>
<keyword evidence="2 5" id="KW-0812">Transmembrane</keyword>
<dbReference type="InterPro" id="IPR044839">
    <property type="entry name" value="NDR1-like"/>
</dbReference>
<sequence length="232" mass="26131">MADTKQASAPLNGAYYGPSIPPQQSYHSHGRRSGCGCCGCLFSCLLKIIVTIVVILGVAALVFWLVVRPNKIKVHLTDANLTQFNHTPNSDNNLLRYNLALNVTVRNPNKRIGIYYDSIEARAFYRGQRFASAPLGPFYQGHKNTSVLSASMQGQNVIVLRGGDLADFNRESAEGVYTVDVRFYLRIRFKFGKIKTGRIKPRIECEMRLRPNGGGLVPDRDNECEFERIWFR</sequence>
<evidence type="ECO:0000313" key="7">
    <source>
        <dbReference type="EMBL" id="CAI0462770.1"/>
    </source>
</evidence>
<evidence type="ECO:0000256" key="5">
    <source>
        <dbReference type="SAM" id="Phobius"/>
    </source>
</evidence>
<dbReference type="EMBL" id="CAMGYJ010000008">
    <property type="protein sequence ID" value="CAI0462770.1"/>
    <property type="molecule type" value="Genomic_DNA"/>
</dbReference>
<keyword evidence="8" id="KW-1185">Reference proteome</keyword>